<dbReference type="AlphaFoldDB" id="A0A1F7IN87"/>
<feature type="transmembrane region" description="Helical" evidence="8">
    <location>
        <begin position="203"/>
        <end position="226"/>
    </location>
</feature>
<keyword evidence="2" id="KW-1003">Cell membrane</keyword>
<evidence type="ECO:0000256" key="2">
    <source>
        <dbReference type="ARBA" id="ARBA00022475"/>
    </source>
</evidence>
<feature type="transmembrane region" description="Helical" evidence="8">
    <location>
        <begin position="572"/>
        <end position="592"/>
    </location>
</feature>
<gene>
    <name evidence="9" type="ORF">A3B40_05150</name>
</gene>
<evidence type="ECO:0000256" key="8">
    <source>
        <dbReference type="SAM" id="Phobius"/>
    </source>
</evidence>
<dbReference type="SUPFAM" id="SSF56988">
    <property type="entry name" value="Anthrax protective antigen"/>
    <property type="match status" value="1"/>
</dbReference>
<evidence type="ECO:0008006" key="11">
    <source>
        <dbReference type="Google" id="ProtNLM"/>
    </source>
</evidence>
<dbReference type="Proteomes" id="UP000178040">
    <property type="component" value="Unassembled WGS sequence"/>
</dbReference>
<dbReference type="PANTHER" id="PTHR33908:SF11">
    <property type="entry name" value="MEMBRANE PROTEIN"/>
    <property type="match status" value="1"/>
</dbReference>
<feature type="transmembrane region" description="Helical" evidence="8">
    <location>
        <begin position="157"/>
        <end position="182"/>
    </location>
</feature>
<evidence type="ECO:0000313" key="9">
    <source>
        <dbReference type="EMBL" id="OGK44742.1"/>
    </source>
</evidence>
<dbReference type="EMBL" id="MGAI01000022">
    <property type="protein sequence ID" value="OGK44742.1"/>
    <property type="molecule type" value="Genomic_DNA"/>
</dbReference>
<feature type="transmembrane region" description="Helical" evidence="8">
    <location>
        <begin position="540"/>
        <end position="560"/>
    </location>
</feature>
<dbReference type="InterPro" id="IPR050297">
    <property type="entry name" value="LipidA_mod_glycosyltrf_83"/>
</dbReference>
<sequence>MIRNLFVTLLFFLILSVSLLENSINYQLFLSDNSLNLQVLNEKINLPFDNSMDKIAVKIYPQERFSTNQYLIQDKGFVQNSFELISLLLFRKKNSEISVKLPLRSYINFIHFNPFRSSLLISNLKSYYRLEVNIPDASLEIWNDSEKLENFSLKPPWLRLIFFPFLTSLLLSGFIYYFLNLIKKTKLTQSLVVKKKSNQPRPVKLIAFTIFILGGFVIYLIFFNVFKAMPGFGDEMNYLIQAKVFSAGKFFIKEPPNPEFFKVDWMNIFSEDKKLWNFHPPGNSLILMFGQLTKVDWITIPIIGGLILMTQYLLAFSLFENRTLALINVILMLLSHYFLALASSYMAHASSLLFISLFYLFLIRFFKEKQKKFLFLGSACIGFAFVIRPLSAVLASIVPLTFLLIFHLKEKKFGLVNLVISLLIGLFISSFVFFYSFKVSGRWTYPYLIKGPEVGQTLKARWSNDWDKKLSNLYRNSVEFQNRVHSLGYLFNYVFFLIPVFSLLKSKHRLIILGAYFSFIIYLSLHSFLHWYGWKWEPRMIYDVSFIFFLLSSYGIWQCYEFIRRTNKFQKFLFIFFFFAVLFSIAFFNLPYRFRIEYKDYNINPTGIRDLISKNKISSAIIFFTNDKIFATYSPQNNLNFEGKIIYALSQNEDYDYKLINKYPDKDVYYTYDGNTLIAKTNFYKRAFPALKQDLESNYRDKNVFIVIPWLSATKSPQDQFLRGMKVTINEFIKLVVSDGLDSNTLVVLLDRSQNLKKLLANFYTSETVEKNIDNGLITYQIIQSKNTSPTKNLPLIKMHCFEGTDWQGKEIKSELVPSINVLDCFGENKSIEWIANFDLEKSREITFYLESDDGSEIIVDDSTVLTTRENGKQISTLDLKQGRHLLKIRFFNGPNGEFLKIGTLDQQGQELDLSSKSSQLKLYLTEGLWN</sequence>
<feature type="transmembrane region" description="Helical" evidence="8">
    <location>
        <begin position="511"/>
        <end position="534"/>
    </location>
</feature>
<evidence type="ECO:0000313" key="10">
    <source>
        <dbReference type="Proteomes" id="UP000178040"/>
    </source>
</evidence>
<evidence type="ECO:0000256" key="3">
    <source>
        <dbReference type="ARBA" id="ARBA00022676"/>
    </source>
</evidence>
<protein>
    <recommendedName>
        <fullName evidence="11">PA14 domain-containing protein</fullName>
    </recommendedName>
</protein>
<dbReference type="GO" id="GO:0016763">
    <property type="term" value="F:pentosyltransferase activity"/>
    <property type="evidence" value="ECO:0007669"/>
    <property type="project" value="TreeGrafter"/>
</dbReference>
<proteinExistence type="predicted"/>
<feature type="transmembrane region" description="Helical" evidence="8">
    <location>
        <begin position="486"/>
        <end position="504"/>
    </location>
</feature>
<comment type="subcellular location">
    <subcellularLocation>
        <location evidence="1">Cell membrane</location>
        <topology evidence="1">Multi-pass membrane protein</topology>
    </subcellularLocation>
</comment>
<evidence type="ECO:0000256" key="7">
    <source>
        <dbReference type="ARBA" id="ARBA00023136"/>
    </source>
</evidence>
<reference evidence="9 10" key="1">
    <citation type="journal article" date="2016" name="Nat. Commun.">
        <title>Thousands of microbial genomes shed light on interconnected biogeochemical processes in an aquifer system.</title>
        <authorList>
            <person name="Anantharaman K."/>
            <person name="Brown C.T."/>
            <person name="Hug L.A."/>
            <person name="Sharon I."/>
            <person name="Castelle C.J."/>
            <person name="Probst A.J."/>
            <person name="Thomas B.C."/>
            <person name="Singh A."/>
            <person name="Wilkins M.J."/>
            <person name="Karaoz U."/>
            <person name="Brodie E.L."/>
            <person name="Williams K.H."/>
            <person name="Hubbard S.S."/>
            <person name="Banfield J.F."/>
        </authorList>
    </citation>
    <scope>NUCLEOTIDE SEQUENCE [LARGE SCALE GENOMIC DNA]</scope>
</reference>
<keyword evidence="6 8" id="KW-1133">Transmembrane helix</keyword>
<organism evidence="9 10">
    <name type="scientific">Candidatus Roizmanbacteria bacterium RIFCSPLOWO2_01_FULL_37_16</name>
    <dbReference type="NCBI Taxonomy" id="1802058"/>
    <lineage>
        <taxon>Bacteria</taxon>
        <taxon>Candidatus Roizmaniibacteriota</taxon>
    </lineage>
</organism>
<comment type="caution">
    <text evidence="9">The sequence shown here is derived from an EMBL/GenBank/DDBJ whole genome shotgun (WGS) entry which is preliminary data.</text>
</comment>
<evidence type="ECO:0000256" key="4">
    <source>
        <dbReference type="ARBA" id="ARBA00022679"/>
    </source>
</evidence>
<dbReference type="GO" id="GO:0005886">
    <property type="term" value="C:plasma membrane"/>
    <property type="evidence" value="ECO:0007669"/>
    <property type="project" value="UniProtKB-SubCell"/>
</dbReference>
<feature type="transmembrane region" description="Helical" evidence="8">
    <location>
        <begin position="297"/>
        <end position="316"/>
    </location>
</feature>
<keyword evidence="5 8" id="KW-0812">Transmembrane</keyword>
<keyword evidence="4" id="KW-0808">Transferase</keyword>
<feature type="transmembrane region" description="Helical" evidence="8">
    <location>
        <begin position="323"/>
        <end position="339"/>
    </location>
</feature>
<feature type="transmembrane region" description="Helical" evidence="8">
    <location>
        <begin position="415"/>
        <end position="437"/>
    </location>
</feature>
<feature type="transmembrane region" description="Helical" evidence="8">
    <location>
        <begin position="372"/>
        <end position="387"/>
    </location>
</feature>
<evidence type="ECO:0000256" key="6">
    <source>
        <dbReference type="ARBA" id="ARBA00022989"/>
    </source>
</evidence>
<name>A0A1F7IN87_9BACT</name>
<feature type="transmembrane region" description="Helical" evidence="8">
    <location>
        <begin position="393"/>
        <end position="408"/>
    </location>
</feature>
<evidence type="ECO:0000256" key="1">
    <source>
        <dbReference type="ARBA" id="ARBA00004651"/>
    </source>
</evidence>
<feature type="transmembrane region" description="Helical" evidence="8">
    <location>
        <begin position="345"/>
        <end position="365"/>
    </location>
</feature>
<dbReference type="PANTHER" id="PTHR33908">
    <property type="entry name" value="MANNOSYLTRANSFERASE YKCB-RELATED"/>
    <property type="match status" value="1"/>
</dbReference>
<keyword evidence="3" id="KW-0328">Glycosyltransferase</keyword>
<accession>A0A1F7IN87</accession>
<keyword evidence="7 8" id="KW-0472">Membrane</keyword>
<evidence type="ECO:0000256" key="5">
    <source>
        <dbReference type="ARBA" id="ARBA00022692"/>
    </source>
</evidence>
<dbReference type="GO" id="GO:0009103">
    <property type="term" value="P:lipopolysaccharide biosynthetic process"/>
    <property type="evidence" value="ECO:0007669"/>
    <property type="project" value="UniProtKB-ARBA"/>
</dbReference>